<feature type="domain" description="ATP-grasp" evidence="5">
    <location>
        <begin position="118"/>
        <end position="313"/>
    </location>
</feature>
<evidence type="ECO:0000256" key="1">
    <source>
        <dbReference type="ARBA" id="ARBA00022598"/>
    </source>
</evidence>
<dbReference type="InterPro" id="IPR003806">
    <property type="entry name" value="ATP-grasp_PylC-type"/>
</dbReference>
<sequence>MHVILVETSSVRGFDCVQEMVEAGVEVTFLSGDLSGYRAKPGAELMSAATRTIEIPGLSSVTDLAAELEGRLGDNPVTGVICREEAHAYVSACLARDLGLPHEDPETTLMLTNKAAVRDELDMAGLGGLAWRAVTGEEAGLAAAREIGYPVVVKPADGGWSIGVSVVWDETSARRALREAMRPIPFAPPKPPLILVEEYAVGRHVSAEMLVQDDRVIVLGFVDRVPAPAGTTAELGGHFPARFPGMEAARQYAVDVVRALGVRCSAVHVEMLITPAGPVLIEVNPRVAGHVVAHQISLALGRSLALDLVDLASGRPVAEAGVPVAAVALRQLFSVTGGTVSASAAPQKRGPAVAMADVWAGPGDRVRPLRDNQDRFGYVLACGDCAESADRAARTTADALLAELAIVPDGPADGEVAATAVPPGPHLVLLAGPQEPGDVPFDRIIDAVRPITDRISTLWIAPDEDADARPGPSARSAGAWHHVASWEEAEKLYERLRSAGPVEGTVAASPRLEPLARRLRGEKPLEPAAPPDEESAAHIVLVLGPVPGRTDDAVPLGVIDELRHGGGTERRFPTALESGAAERLQARAAAAVRESGATGLVRCVVPGPDTDARGDAEVGLVPGVDASMVDLFDAVHTRGLLTLAAEAALGRSPRLPARRARTALWRSLPAPAGPFRVVESTPADELFALTGVFRAETPLATGDIRHRGGPGTRLRFTVTGPDPAQAAERAADVEASHTFRTDPLDRTHVLVLDRIGPQAWTDEDGTSLFPPDRYRLSVLSSAQDALTTRGADFAAAVDVFDDSAVGRLAGAVHATHPVHRVATVSERLLAPAALLRGRFSAPGDTARQVARFVDKAVMKQIARRAGIPHARGRVLDTRADLTTMLEQHGRVVVKPRSGSGSQGVRFLTGAEDAAHWLDTGFRPGVFLCEEYVPYELCHIDALVTGGEPVWDVSLYTRDTLALRRGLPLSSRTVSEPGLRSAAGVLLASVIDAWQVHDGVVHLEAFRSPADELTFCEVAARPGGGGVADAFRATRGIHLDRAKLLLDAGEDPSRIRRDPVAAYAGWTVHYSPGGVLRELDDSAVADHAYARSVAAEPGQPTSASSFSGSGVSTHVFADDDPLEVRRLVELAETSTRVLLDTPPTTESAGTR</sequence>
<feature type="domain" description="ATP-grasp" evidence="5">
    <location>
        <begin position="859"/>
        <end position="1049"/>
    </location>
</feature>
<dbReference type="PANTHER" id="PTHR43585">
    <property type="entry name" value="FUMIPYRROLE BIOSYNTHESIS PROTEIN C"/>
    <property type="match status" value="1"/>
</dbReference>
<dbReference type="PANTHER" id="PTHR43585:SF2">
    <property type="entry name" value="ATP-GRASP ENZYME FSQD"/>
    <property type="match status" value="1"/>
</dbReference>
<evidence type="ECO:0000259" key="5">
    <source>
        <dbReference type="PROSITE" id="PS50975"/>
    </source>
</evidence>
<dbReference type="InterPro" id="IPR011761">
    <property type="entry name" value="ATP-grasp"/>
</dbReference>
<protein>
    <submittedName>
        <fullName evidence="6">ATP-grasp domain-containing protein</fullName>
    </submittedName>
</protein>
<reference evidence="6" key="1">
    <citation type="submission" date="2024-05" db="EMBL/GenBank/DDBJ databases">
        <title>30 novel species of actinomycetes from the DSMZ collection.</title>
        <authorList>
            <person name="Nouioui I."/>
        </authorList>
    </citation>
    <scope>NUCLEOTIDE SEQUENCE</scope>
    <source>
        <strain evidence="6">DSM 40712</strain>
    </source>
</reference>
<name>A0ABU3AJW8_9ACTN</name>
<evidence type="ECO:0000256" key="3">
    <source>
        <dbReference type="ARBA" id="ARBA00022840"/>
    </source>
</evidence>
<accession>A0ABU3AJW8</accession>
<comment type="caution">
    <text evidence="6">The sequence shown here is derived from an EMBL/GenBank/DDBJ whole genome shotgun (WGS) entry which is preliminary data.</text>
</comment>
<evidence type="ECO:0000256" key="2">
    <source>
        <dbReference type="ARBA" id="ARBA00022741"/>
    </source>
</evidence>
<dbReference type="InterPro" id="IPR040570">
    <property type="entry name" value="LAL_C2"/>
</dbReference>
<keyword evidence="3 4" id="KW-0067">ATP-binding</keyword>
<keyword evidence="2 4" id="KW-0547">Nucleotide-binding</keyword>
<dbReference type="Gene3D" id="3.40.50.20">
    <property type="match status" value="1"/>
</dbReference>
<proteinExistence type="predicted"/>
<evidence type="ECO:0000256" key="4">
    <source>
        <dbReference type="PROSITE-ProRule" id="PRU00409"/>
    </source>
</evidence>
<keyword evidence="7" id="KW-1185">Reference proteome</keyword>
<dbReference type="Gene3D" id="3.30.470.20">
    <property type="entry name" value="ATP-grasp fold, B domain"/>
    <property type="match status" value="2"/>
</dbReference>
<dbReference type="EMBL" id="JAVRFH010000007">
    <property type="protein sequence ID" value="MDT0610461.1"/>
    <property type="molecule type" value="Genomic_DNA"/>
</dbReference>
<organism evidence="6 7">
    <name type="scientific">Streptomyces lancefieldiae</name>
    <dbReference type="NCBI Taxonomy" id="3075520"/>
    <lineage>
        <taxon>Bacteria</taxon>
        <taxon>Bacillati</taxon>
        <taxon>Actinomycetota</taxon>
        <taxon>Actinomycetes</taxon>
        <taxon>Kitasatosporales</taxon>
        <taxon>Streptomycetaceae</taxon>
        <taxon>Streptomyces</taxon>
    </lineage>
</organism>
<dbReference type="Proteomes" id="UP001180724">
    <property type="component" value="Unassembled WGS sequence"/>
</dbReference>
<dbReference type="SUPFAM" id="SSF56059">
    <property type="entry name" value="Glutathione synthetase ATP-binding domain-like"/>
    <property type="match status" value="2"/>
</dbReference>
<dbReference type="InterPro" id="IPR052032">
    <property type="entry name" value="ATP-dep_AA_Ligase"/>
</dbReference>
<dbReference type="RefSeq" id="WP_311571974.1">
    <property type="nucleotide sequence ID" value="NZ_JAVRFH010000007.1"/>
</dbReference>
<dbReference type="Pfam" id="PF02655">
    <property type="entry name" value="ATP-grasp_3"/>
    <property type="match status" value="1"/>
</dbReference>
<dbReference type="PROSITE" id="PS50975">
    <property type="entry name" value="ATP_GRASP"/>
    <property type="match status" value="2"/>
</dbReference>
<gene>
    <name evidence="6" type="ORF">RM812_09485</name>
</gene>
<evidence type="ECO:0000313" key="7">
    <source>
        <dbReference type="Proteomes" id="UP001180724"/>
    </source>
</evidence>
<keyword evidence="1" id="KW-0436">Ligase</keyword>
<evidence type="ECO:0000313" key="6">
    <source>
        <dbReference type="EMBL" id="MDT0610461.1"/>
    </source>
</evidence>
<dbReference type="Pfam" id="PF18603">
    <property type="entry name" value="LAL_C2"/>
    <property type="match status" value="1"/>
</dbReference>